<feature type="transmembrane region" description="Helical" evidence="1">
    <location>
        <begin position="79"/>
        <end position="101"/>
    </location>
</feature>
<protein>
    <submittedName>
        <fullName evidence="3">APC family permease</fullName>
    </submittedName>
</protein>
<dbReference type="AlphaFoldDB" id="A0A0F2LNB2"/>
<reference evidence="2" key="1">
    <citation type="submission" date="2015-03" db="EMBL/GenBank/DDBJ databases">
        <title>Metagenome Sequencing of an Archaeal-Dominated Microbial Community from a Hot Spring at the Los Azufres Geothermal Field, Mexico.</title>
        <authorList>
            <person name="Servin-Garciduenas L.E."/>
            <person name="Martinez-Romero E."/>
        </authorList>
    </citation>
    <scope>NUCLEOTIDE SEQUENCE [LARGE SCALE GENOMIC DNA]</scope>
    <source>
        <strain evidence="2">AZ1-454</strain>
    </source>
</reference>
<name>A0A0F2LNB2_9CREN</name>
<reference evidence="3" key="2">
    <citation type="submission" date="2022-05" db="EMBL/GenBank/DDBJ databases">
        <title>Metagenome Sequencing of an Archaeal-Dominated Microbial Community from a Hot Spring at the Los Azufres Geothermal Field, Mexico.</title>
        <authorList>
            <person name="Marin-Paredes R."/>
            <person name="Martinez-Romero E."/>
            <person name="Servin-Garciduenas L.E."/>
        </authorList>
    </citation>
    <scope>NUCLEOTIDE SEQUENCE</scope>
    <source>
        <strain evidence="3">AZ1-454</strain>
    </source>
</reference>
<comment type="caution">
    <text evidence="2">The sequence shown here is derived from an EMBL/GenBank/DDBJ whole genome shotgun (WGS) entry which is preliminary data.</text>
</comment>
<dbReference type="PATRIC" id="fig|1326980.8.peg.1245"/>
<keyword evidence="1" id="KW-0812">Transmembrane</keyword>
<proteinExistence type="predicted"/>
<accession>A0A0F2LNB2</accession>
<evidence type="ECO:0000313" key="3">
    <source>
        <dbReference type="EMBL" id="MCL7344936.1"/>
    </source>
</evidence>
<evidence type="ECO:0000313" key="2">
    <source>
        <dbReference type="EMBL" id="KJR77955.1"/>
    </source>
</evidence>
<organism evidence="2">
    <name type="scientific">Candidatus Aramenus sulfurataquae</name>
    <dbReference type="NCBI Taxonomy" id="1326980"/>
    <lineage>
        <taxon>Archaea</taxon>
        <taxon>Thermoproteota</taxon>
        <taxon>Thermoprotei</taxon>
        <taxon>Sulfolobales</taxon>
        <taxon>Sulfolobaceae</taxon>
        <taxon>Candidatus Aramenus</taxon>
    </lineage>
</organism>
<keyword evidence="1" id="KW-0472">Membrane</keyword>
<keyword evidence="1" id="KW-1133">Transmembrane helix</keyword>
<gene>
    <name evidence="3" type="ORF">TQ35_010245</name>
    <name evidence="2" type="ORF">TQ35_09830</name>
</gene>
<sequence length="136" mass="15376">MGRRYSFPSPNFYDRANAFFKQTTWRGVVAGVLITFFIDSSLSFLPASFFIGAGVQGDSNLLNPIYDVVVSFKSLPLDLFLVIGSYFWYLAIMFAVVLFVSRYFMAIAFDKALPTVVSYVSERFHSPVVAHLIERS</sequence>
<evidence type="ECO:0000256" key="1">
    <source>
        <dbReference type="SAM" id="Phobius"/>
    </source>
</evidence>
<dbReference type="EMBL" id="JZWS01000294">
    <property type="protein sequence ID" value="KJR77955.1"/>
    <property type="molecule type" value="Genomic_DNA"/>
</dbReference>
<dbReference type="EMBL" id="JZWS02000079">
    <property type="protein sequence ID" value="MCL7344936.1"/>
    <property type="molecule type" value="Genomic_DNA"/>
</dbReference>
<feature type="transmembrane region" description="Helical" evidence="1">
    <location>
        <begin position="28"/>
        <end position="51"/>
    </location>
</feature>